<accession>A0A165M9Y2</accession>
<name>A0A165M9Y2_9APHY</name>
<protein>
    <submittedName>
        <fullName evidence="1">Uncharacterized protein</fullName>
    </submittedName>
</protein>
<dbReference type="Proteomes" id="UP000076727">
    <property type="component" value="Unassembled WGS sequence"/>
</dbReference>
<evidence type="ECO:0000313" key="2">
    <source>
        <dbReference type="Proteomes" id="UP000076727"/>
    </source>
</evidence>
<proteinExistence type="predicted"/>
<dbReference type="AlphaFoldDB" id="A0A165M9Y2"/>
<gene>
    <name evidence="1" type="ORF">DAEQUDRAFT_527794</name>
</gene>
<keyword evidence="2" id="KW-1185">Reference proteome</keyword>
<sequence length="276" mass="30772">MVELRTWVVRHPAGCQTRFCDPAFCLGAPPHAPASRERRTFGLSFPPTSCHCPAFSNQYARRHTWASAGTPTRRSRNKPSRFRTPVYSSYLIDLRSAASARRTAGLRRSEEPSCTRSCLSCGRLLVFVLETRWWLHAELRSSSSGRRASLRLPGMGTASGIVCEDETQATLQIDLRCAMFSVPTEDRVASSDAAAAIPSRLRVLVGLRVHDHRIELVLHGAKVSCMGFCRRRRASAVCSLFSWEVRNSAGLLHNHVSASLHLDRQALLGEWRVSLF</sequence>
<dbReference type="EMBL" id="KV429106">
    <property type="protein sequence ID" value="KZT65410.1"/>
    <property type="molecule type" value="Genomic_DNA"/>
</dbReference>
<organism evidence="1 2">
    <name type="scientific">Daedalea quercina L-15889</name>
    <dbReference type="NCBI Taxonomy" id="1314783"/>
    <lineage>
        <taxon>Eukaryota</taxon>
        <taxon>Fungi</taxon>
        <taxon>Dikarya</taxon>
        <taxon>Basidiomycota</taxon>
        <taxon>Agaricomycotina</taxon>
        <taxon>Agaricomycetes</taxon>
        <taxon>Polyporales</taxon>
        <taxon>Fomitopsis</taxon>
    </lineage>
</organism>
<evidence type="ECO:0000313" key="1">
    <source>
        <dbReference type="EMBL" id="KZT65410.1"/>
    </source>
</evidence>
<reference evidence="1 2" key="1">
    <citation type="journal article" date="2016" name="Mol. Biol. Evol.">
        <title>Comparative Genomics of Early-Diverging Mushroom-Forming Fungi Provides Insights into the Origins of Lignocellulose Decay Capabilities.</title>
        <authorList>
            <person name="Nagy L.G."/>
            <person name="Riley R."/>
            <person name="Tritt A."/>
            <person name="Adam C."/>
            <person name="Daum C."/>
            <person name="Floudas D."/>
            <person name="Sun H."/>
            <person name="Yadav J.S."/>
            <person name="Pangilinan J."/>
            <person name="Larsson K.H."/>
            <person name="Matsuura K."/>
            <person name="Barry K."/>
            <person name="Labutti K."/>
            <person name="Kuo R."/>
            <person name="Ohm R.A."/>
            <person name="Bhattacharya S.S."/>
            <person name="Shirouzu T."/>
            <person name="Yoshinaga Y."/>
            <person name="Martin F.M."/>
            <person name="Grigoriev I.V."/>
            <person name="Hibbett D.S."/>
        </authorList>
    </citation>
    <scope>NUCLEOTIDE SEQUENCE [LARGE SCALE GENOMIC DNA]</scope>
    <source>
        <strain evidence="1 2">L-15889</strain>
    </source>
</reference>